<dbReference type="WBParaSite" id="ACOC_0000005801-mRNA-1">
    <property type="protein sequence ID" value="ACOC_0000005801-mRNA-1"/>
    <property type="gene ID" value="ACOC_0000005801"/>
</dbReference>
<dbReference type="STRING" id="334426.A0A0R3P9H4"/>
<evidence type="ECO:0000256" key="1">
    <source>
        <dbReference type="SAM" id="Phobius"/>
    </source>
</evidence>
<accession>A0A0R3P9H4</accession>
<evidence type="ECO:0000313" key="4">
    <source>
        <dbReference type="WBParaSite" id="ACOC_0000005801-mRNA-1"/>
    </source>
</evidence>
<evidence type="ECO:0000313" key="3">
    <source>
        <dbReference type="Proteomes" id="UP000267027"/>
    </source>
</evidence>
<dbReference type="OrthoDB" id="5983381at2759"/>
<dbReference type="AlphaFoldDB" id="A0A0R3P9H4"/>
<keyword evidence="1" id="KW-0472">Membrane</keyword>
<name>A0A0R3P9H4_ANGCS</name>
<reference evidence="2 3" key="2">
    <citation type="submission" date="2018-11" db="EMBL/GenBank/DDBJ databases">
        <authorList>
            <consortium name="Pathogen Informatics"/>
        </authorList>
    </citation>
    <scope>NUCLEOTIDE SEQUENCE [LARGE SCALE GENOMIC DNA]</scope>
    <source>
        <strain evidence="2 3">Costa Rica</strain>
    </source>
</reference>
<proteinExistence type="predicted"/>
<reference evidence="4" key="1">
    <citation type="submission" date="2017-02" db="UniProtKB">
        <authorList>
            <consortium name="WormBaseParasite"/>
        </authorList>
    </citation>
    <scope>IDENTIFICATION</scope>
</reference>
<keyword evidence="1" id="KW-1133">Transmembrane helix</keyword>
<gene>
    <name evidence="2" type="ORF">ACOC_LOCUS59</name>
</gene>
<protein>
    <submittedName>
        <fullName evidence="4">Col_cuticle_N domain-containing protein</fullName>
    </submittedName>
</protein>
<sequence>MYLKASVSYIAIALSSFVIISFVAYIPYMLARIDFVLDSLRVHNDEFQAMESILRLEFEALRGSISPRERRQVEGTCSKYYNTETIHF</sequence>
<evidence type="ECO:0000313" key="2">
    <source>
        <dbReference type="EMBL" id="VDM51644.1"/>
    </source>
</evidence>
<feature type="transmembrane region" description="Helical" evidence="1">
    <location>
        <begin position="6"/>
        <end position="31"/>
    </location>
</feature>
<dbReference type="Proteomes" id="UP000267027">
    <property type="component" value="Unassembled WGS sequence"/>
</dbReference>
<dbReference type="EMBL" id="UYYA01000004">
    <property type="protein sequence ID" value="VDM51644.1"/>
    <property type="molecule type" value="Genomic_DNA"/>
</dbReference>
<organism evidence="4">
    <name type="scientific">Angiostrongylus costaricensis</name>
    <name type="common">Nematode worm</name>
    <dbReference type="NCBI Taxonomy" id="334426"/>
    <lineage>
        <taxon>Eukaryota</taxon>
        <taxon>Metazoa</taxon>
        <taxon>Ecdysozoa</taxon>
        <taxon>Nematoda</taxon>
        <taxon>Chromadorea</taxon>
        <taxon>Rhabditida</taxon>
        <taxon>Rhabditina</taxon>
        <taxon>Rhabditomorpha</taxon>
        <taxon>Strongyloidea</taxon>
        <taxon>Metastrongylidae</taxon>
        <taxon>Angiostrongylus</taxon>
    </lineage>
</organism>
<keyword evidence="1" id="KW-0812">Transmembrane</keyword>
<keyword evidence="3" id="KW-1185">Reference proteome</keyword>